<dbReference type="Gene3D" id="3.90.550.10">
    <property type="entry name" value="Spore Coat Polysaccharide Biosynthesis Protein SpsA, Chain A"/>
    <property type="match status" value="1"/>
</dbReference>
<accession>X0YWB7</accession>
<dbReference type="PANTHER" id="PTHR42866">
    <property type="entry name" value="3-DEOXY-MANNO-OCTULOSONATE CYTIDYLYLTRANSFERASE"/>
    <property type="match status" value="1"/>
</dbReference>
<protein>
    <recommendedName>
        <fullName evidence="2">Acylneuraminate cytidylyltransferase</fullName>
    </recommendedName>
</protein>
<proteinExistence type="predicted"/>
<gene>
    <name evidence="1" type="ORF">S01H4_07369</name>
</gene>
<organism evidence="1">
    <name type="scientific">marine sediment metagenome</name>
    <dbReference type="NCBI Taxonomy" id="412755"/>
    <lineage>
        <taxon>unclassified sequences</taxon>
        <taxon>metagenomes</taxon>
        <taxon>ecological metagenomes</taxon>
    </lineage>
</organism>
<dbReference type="AlphaFoldDB" id="X0YWB7"/>
<dbReference type="InterPro" id="IPR003329">
    <property type="entry name" value="Cytidylyl_trans"/>
</dbReference>
<sequence length="237" mass="27953">MTNWLNKNTENILFVVPARINSTRLPRKIIKDFAGSTLFDIALENLKKVNNIPHENIIIQVKDEELVEKAEKHGFNVFLRSEDSLKEPITLHEVYDWWNKFDLEYYIRLNICNPLITSQTIDDFIDEFIRVPRGLFAVLEKKTFFFNRDGNLISKFLGDMRYVSTLETKLIEPLYEAAHTLYAGKCSDIENDVYMGSFIEPLDPAFFIMDNSEFGDIDELWQFELYEKIYQQRIKAK</sequence>
<dbReference type="InterPro" id="IPR029044">
    <property type="entry name" value="Nucleotide-diphossugar_trans"/>
</dbReference>
<evidence type="ECO:0008006" key="2">
    <source>
        <dbReference type="Google" id="ProtNLM"/>
    </source>
</evidence>
<dbReference type="GO" id="GO:0005829">
    <property type="term" value="C:cytosol"/>
    <property type="evidence" value="ECO:0007669"/>
    <property type="project" value="TreeGrafter"/>
</dbReference>
<comment type="caution">
    <text evidence="1">The sequence shown here is derived from an EMBL/GenBank/DDBJ whole genome shotgun (WGS) entry which is preliminary data.</text>
</comment>
<dbReference type="EMBL" id="BART01002404">
    <property type="protein sequence ID" value="GAG61149.1"/>
    <property type="molecule type" value="Genomic_DNA"/>
</dbReference>
<evidence type="ECO:0000313" key="1">
    <source>
        <dbReference type="EMBL" id="GAG61149.1"/>
    </source>
</evidence>
<name>X0YWB7_9ZZZZ</name>
<dbReference type="Pfam" id="PF02348">
    <property type="entry name" value="CTP_transf_3"/>
    <property type="match status" value="1"/>
</dbReference>
<dbReference type="SUPFAM" id="SSF53448">
    <property type="entry name" value="Nucleotide-diphospho-sugar transferases"/>
    <property type="match status" value="1"/>
</dbReference>
<reference evidence="1" key="1">
    <citation type="journal article" date="2014" name="Front. Microbiol.">
        <title>High frequency of phylogenetically diverse reductive dehalogenase-homologous genes in deep subseafloor sedimentary metagenomes.</title>
        <authorList>
            <person name="Kawai M."/>
            <person name="Futagami T."/>
            <person name="Toyoda A."/>
            <person name="Takaki Y."/>
            <person name="Nishi S."/>
            <person name="Hori S."/>
            <person name="Arai W."/>
            <person name="Tsubouchi T."/>
            <person name="Morono Y."/>
            <person name="Uchiyama I."/>
            <person name="Ito T."/>
            <person name="Fujiyama A."/>
            <person name="Inagaki F."/>
            <person name="Takami H."/>
        </authorList>
    </citation>
    <scope>NUCLEOTIDE SEQUENCE</scope>
    <source>
        <strain evidence="1">Expedition CK06-06</strain>
    </source>
</reference>